<dbReference type="InterPro" id="IPR022409">
    <property type="entry name" value="PKD/Chitinase_dom"/>
</dbReference>
<dbReference type="Gene3D" id="2.60.40.10">
    <property type="entry name" value="Immunoglobulins"/>
    <property type="match status" value="1"/>
</dbReference>
<feature type="signal peptide" evidence="1">
    <location>
        <begin position="1"/>
        <end position="25"/>
    </location>
</feature>
<proteinExistence type="predicted"/>
<dbReference type="AlphaFoldDB" id="H5SMK0"/>
<reference evidence="3" key="1">
    <citation type="journal article" date="2005" name="Environ. Microbiol.">
        <title>Genetic and functional properties of uncultivated thermophilic crenarchaeotes from a subsurface gold mine as revealed by analysis of genome fragments.</title>
        <authorList>
            <person name="Nunoura T."/>
            <person name="Hirayama H."/>
            <person name="Takami H."/>
            <person name="Oida H."/>
            <person name="Nishi S."/>
            <person name="Shimamura S."/>
            <person name="Suzuki Y."/>
            <person name="Inagaki F."/>
            <person name="Takai K."/>
            <person name="Nealson K.H."/>
            <person name="Horikoshi K."/>
        </authorList>
    </citation>
    <scope>NUCLEOTIDE SEQUENCE</scope>
</reference>
<dbReference type="CDD" id="cd00146">
    <property type="entry name" value="PKD"/>
    <property type="match status" value="1"/>
</dbReference>
<feature type="domain" description="PKD" evidence="2">
    <location>
        <begin position="206"/>
        <end position="298"/>
    </location>
</feature>
<organism evidence="3">
    <name type="scientific">uncultured Acetothermia bacterium</name>
    <dbReference type="NCBI Taxonomy" id="236499"/>
    <lineage>
        <taxon>Bacteria</taxon>
        <taxon>Candidatus Bipolaricaulota</taxon>
        <taxon>environmental samples</taxon>
    </lineage>
</organism>
<feature type="chain" id="PRO_5003597734" description="PKD domain-containing protein" evidence="1">
    <location>
        <begin position="26"/>
        <end position="712"/>
    </location>
</feature>
<dbReference type="PROSITE" id="PS50093">
    <property type="entry name" value="PKD"/>
    <property type="match status" value="1"/>
</dbReference>
<dbReference type="InterPro" id="IPR000601">
    <property type="entry name" value="PKD_dom"/>
</dbReference>
<evidence type="ECO:0000313" key="3">
    <source>
        <dbReference type="EMBL" id="BAL57386.1"/>
    </source>
</evidence>
<sequence length="712" mass="77878">MRVMRQSLCGLVALALLAVTGASQGTVSEQTPSFFLARQGAFSTPITPLTQPGSAAEFYRFANDQPNTGLEVANQALVFLYRDANTRDLSLVIILSKPGNVGGGEATLRFDGLPPTAQIALRDDPSDTYEFNPPVATMTWRWLPERADGVVISGLSEEFEITITPTFTRGIDGWQVLSGDPIAPERFQLPSLAEPLVLSAFRRAPPKAEFTYSPSVVSVNVPITFDARASQVADGKIVKYEWDFNSDGVFEISTDKPTVQWTFTQIGEVKVTLRVTDDKGAIAQVTKTITVEKEVAFATRAVSTTHAAPGTTFRVTVTITVRTSMSGLGLDEDLPANWEVTPIDSAGATFKAAQTQWIFPTIVRSGETRRIVYDVTIPKTDQLIGGPLPQDFDIVGRVSSTVPDIKEIPVLGETNEPFSRISIVTCLPAIVAIAHLDTATDTIDLRMSEEITFDQMQRAVAFWQEDTPVPGTCDAPLDLESLKKIVAHHLANVTVDRTIPEDTSIGGSAMRSILAPFPFYQVYLRTPGGNIFRVKIEVQAEKDILGLTLTEKLPERWEVRPLEGGTSAAFKQSANTWIFTEKIPAGTRRSILYEVTVPTDEIISPYTIQGLIESFAPRFESEVGKDHTVNVVECLDIPVAISHLNVEQNAIDVALSSKISFAQIQTAIALWLEDEEVIGTCGKTIDFRTLQTLISYWLTDTPVDQPLPAATR</sequence>
<dbReference type="EMBL" id="AP011774">
    <property type="protein sequence ID" value="BAL57386.1"/>
    <property type="molecule type" value="Genomic_DNA"/>
</dbReference>
<reference evidence="3" key="2">
    <citation type="journal article" date="2012" name="PLoS ONE">
        <title>A Deeply Branching Thermophilic Bacterium with an Ancient Acetyl-CoA Pathway Dominates a Subsurface Ecosystem.</title>
        <authorList>
            <person name="Takami H."/>
            <person name="Noguchi H."/>
            <person name="Takaki Y."/>
            <person name="Uchiyama I."/>
            <person name="Toyoda A."/>
            <person name="Nishi S."/>
            <person name="Chee G.-J."/>
            <person name="Arai W."/>
            <person name="Nunoura T."/>
            <person name="Itoh T."/>
            <person name="Hattori M."/>
            <person name="Takai K."/>
        </authorList>
    </citation>
    <scope>NUCLEOTIDE SEQUENCE</scope>
</reference>
<evidence type="ECO:0000259" key="2">
    <source>
        <dbReference type="PROSITE" id="PS50093"/>
    </source>
</evidence>
<gene>
    <name evidence="3" type="ORF">HGMM_F50B12C33</name>
</gene>
<keyword evidence="1" id="KW-0732">Signal</keyword>
<dbReference type="InterPro" id="IPR035986">
    <property type="entry name" value="PKD_dom_sf"/>
</dbReference>
<protein>
    <recommendedName>
        <fullName evidence="2">PKD domain-containing protein</fullName>
    </recommendedName>
</protein>
<dbReference type="InterPro" id="IPR013783">
    <property type="entry name" value="Ig-like_fold"/>
</dbReference>
<evidence type="ECO:0000256" key="1">
    <source>
        <dbReference type="SAM" id="SignalP"/>
    </source>
</evidence>
<dbReference type="Pfam" id="PF18911">
    <property type="entry name" value="PKD_4"/>
    <property type="match status" value="1"/>
</dbReference>
<name>H5SMK0_9BACT</name>
<dbReference type="SMART" id="SM00089">
    <property type="entry name" value="PKD"/>
    <property type="match status" value="1"/>
</dbReference>
<dbReference type="SUPFAM" id="SSF49299">
    <property type="entry name" value="PKD domain"/>
    <property type="match status" value="1"/>
</dbReference>
<accession>H5SMK0</accession>